<keyword evidence="2" id="KW-1185">Reference proteome</keyword>
<evidence type="ECO:0000313" key="2">
    <source>
        <dbReference type="Proteomes" id="UP000283523"/>
    </source>
</evidence>
<comment type="caution">
    <text evidence="1">The sequence shown here is derived from an EMBL/GenBank/DDBJ whole genome shotgun (WGS) entry which is preliminary data.</text>
</comment>
<organism evidence="1 2">
    <name type="scientific">Fibrisoma montanum</name>
    <dbReference type="NCBI Taxonomy" id="2305895"/>
    <lineage>
        <taxon>Bacteria</taxon>
        <taxon>Pseudomonadati</taxon>
        <taxon>Bacteroidota</taxon>
        <taxon>Cytophagia</taxon>
        <taxon>Cytophagales</taxon>
        <taxon>Spirosomataceae</taxon>
        <taxon>Fibrisoma</taxon>
    </lineage>
</organism>
<sequence length="211" mass="24073">MADYSLIQPFNLSYGEVAALANQHVDALVNQVKADLEGIKYTLSGDDSPLENCWDEICAQEQSQRFLIWEPYEMTIKGVIEGCFDALSHQDQLYINFAALQVATYIDDPSYECLYVAEIKQFLSRKVLQLALNDTNPRVDAYLDPSYEDDNEDNPYNPDEYVLLRIDSNKRADFLAALDLFSFVQHLEIDEQALPLLADLLDNLDNQTTNE</sequence>
<reference evidence="1 2" key="1">
    <citation type="submission" date="2018-08" db="EMBL/GenBank/DDBJ databases">
        <title>Fibrisoma montanum sp. nov., isolated from Danxia mountain soil.</title>
        <authorList>
            <person name="Huang Y."/>
        </authorList>
    </citation>
    <scope>NUCLEOTIDE SEQUENCE [LARGE SCALE GENOMIC DNA]</scope>
    <source>
        <strain evidence="1 2">HYT19</strain>
    </source>
</reference>
<dbReference type="Proteomes" id="UP000283523">
    <property type="component" value="Unassembled WGS sequence"/>
</dbReference>
<dbReference type="EMBL" id="QXED01000002">
    <property type="protein sequence ID" value="RIV25469.1"/>
    <property type="molecule type" value="Genomic_DNA"/>
</dbReference>
<dbReference type="AlphaFoldDB" id="A0A418MF80"/>
<name>A0A418MF80_9BACT</name>
<proteinExistence type="predicted"/>
<accession>A0A418MF80</accession>
<gene>
    <name evidence="1" type="ORF">DYU11_09230</name>
</gene>
<protein>
    <submittedName>
        <fullName evidence="1">Uncharacterized protein</fullName>
    </submittedName>
</protein>
<evidence type="ECO:0000313" key="1">
    <source>
        <dbReference type="EMBL" id="RIV25469.1"/>
    </source>
</evidence>